<evidence type="ECO:0000313" key="1">
    <source>
        <dbReference type="EMBL" id="CAB5224372.1"/>
    </source>
</evidence>
<organism evidence="1">
    <name type="scientific">uncultured Caudovirales phage</name>
    <dbReference type="NCBI Taxonomy" id="2100421"/>
    <lineage>
        <taxon>Viruses</taxon>
        <taxon>Duplodnaviria</taxon>
        <taxon>Heunggongvirae</taxon>
        <taxon>Uroviricota</taxon>
        <taxon>Caudoviricetes</taxon>
        <taxon>Peduoviridae</taxon>
        <taxon>Maltschvirus</taxon>
        <taxon>Maltschvirus maltsch</taxon>
    </lineage>
</organism>
<gene>
    <name evidence="1" type="ORF">UFOVP393_64</name>
</gene>
<protein>
    <submittedName>
        <fullName evidence="1">Uncharacterized protein</fullName>
    </submittedName>
</protein>
<accession>A0A6J7X4S4</accession>
<reference evidence="1" key="1">
    <citation type="submission" date="2020-05" db="EMBL/GenBank/DDBJ databases">
        <authorList>
            <person name="Chiriac C."/>
            <person name="Salcher M."/>
            <person name="Ghai R."/>
            <person name="Kavagutti S V."/>
        </authorList>
    </citation>
    <scope>NUCLEOTIDE SEQUENCE</scope>
</reference>
<proteinExistence type="predicted"/>
<dbReference type="EMBL" id="LR798335">
    <property type="protein sequence ID" value="CAB5224372.1"/>
    <property type="molecule type" value="Genomic_DNA"/>
</dbReference>
<sequence length="67" mass="7601">MTKPDQLIKQGHRYKFGGSPVIALDSGDEVRVMHFCPEEPWHGLVEVAHSSQLTPEPMKYFHGEVPK</sequence>
<name>A0A6J7X4S4_9CAUD</name>